<keyword evidence="2" id="KW-1003">Cell membrane</keyword>
<keyword evidence="5 6" id="KW-0472">Membrane</keyword>
<protein>
    <submittedName>
        <fullName evidence="7">Amino acid permease</fullName>
    </submittedName>
</protein>
<evidence type="ECO:0000313" key="7">
    <source>
        <dbReference type="EMBL" id="TDE92764.1"/>
    </source>
</evidence>
<comment type="subcellular location">
    <subcellularLocation>
        <location evidence="1">Cell membrane</location>
        <topology evidence="1">Multi-pass membrane protein</topology>
    </subcellularLocation>
</comment>
<feature type="transmembrane region" description="Helical" evidence="6">
    <location>
        <begin position="387"/>
        <end position="406"/>
    </location>
</feature>
<sequence>MTEPTDTADPKTRLRRGIGGGLLFAFILGDVLGAGVYALTGELAADAGGLMWVPIVIAMGMALLTAGSYAELVTKYPRAGGSAIFAQRAFGRPLVSFLVGYCMLCAGVVSVAGLAIAFSGDYLGTFLTVPVPVAAPIFLFLLALLNLRGIKESVTSNLVMTIVEVSGLVLVIALVGAALGAGRGDVGRILEPPPGPGAAFAVLGAALLAFYSFVGFETSANVAEEVRDVRRVYPRALFGALIVAGIVYVLIALASAAMLPPQELAGSSGPLLQVVTATGYSVPDWLFSLVALIAVANGALLTSIMSSRLAYGMAEEGLLPSPLARLLPKRRTPWVAILVTAALSALLAAVGTLELLAETVVLFLLFVFISTNLAVLVLRGDDPGPHFRVPTAVPVLALLSCAVLLIQQTWQVWALGGVLLLLGVVLYALHRRFGTSDSP</sequence>
<feature type="transmembrane region" description="Helical" evidence="6">
    <location>
        <begin position="359"/>
        <end position="378"/>
    </location>
</feature>
<feature type="transmembrane region" description="Helical" evidence="6">
    <location>
        <begin position="21"/>
        <end position="39"/>
    </location>
</feature>
<evidence type="ECO:0000256" key="4">
    <source>
        <dbReference type="ARBA" id="ARBA00022989"/>
    </source>
</evidence>
<proteinExistence type="predicted"/>
<keyword evidence="3 6" id="KW-0812">Transmembrane</keyword>
<evidence type="ECO:0000313" key="8">
    <source>
        <dbReference type="Proteomes" id="UP000504882"/>
    </source>
</evidence>
<dbReference type="PANTHER" id="PTHR42770">
    <property type="entry name" value="AMINO ACID TRANSPORTER-RELATED"/>
    <property type="match status" value="1"/>
</dbReference>
<evidence type="ECO:0000256" key="6">
    <source>
        <dbReference type="SAM" id="Phobius"/>
    </source>
</evidence>
<feature type="transmembrane region" description="Helical" evidence="6">
    <location>
        <begin position="122"/>
        <end position="145"/>
    </location>
</feature>
<evidence type="ECO:0000256" key="1">
    <source>
        <dbReference type="ARBA" id="ARBA00004651"/>
    </source>
</evidence>
<dbReference type="PANTHER" id="PTHR42770:SF11">
    <property type="entry name" value="INNER MEMBRANE TRANSPORT PROTEIN YBAT"/>
    <property type="match status" value="1"/>
</dbReference>
<name>A0ABY2E3I6_9MICO</name>
<reference evidence="7 8" key="1">
    <citation type="submission" date="2019-03" db="EMBL/GenBank/DDBJ databases">
        <title>Genomic features of bacteria from cold environments.</title>
        <authorList>
            <person name="Shen L."/>
        </authorList>
    </citation>
    <scope>NUCLEOTIDE SEQUENCE [LARGE SCALE GENOMIC DNA]</scope>
    <source>
        <strain evidence="8">T3246-1</strain>
    </source>
</reference>
<keyword evidence="8" id="KW-1185">Reference proteome</keyword>
<dbReference type="PIRSF" id="PIRSF006060">
    <property type="entry name" value="AA_transporter"/>
    <property type="match status" value="1"/>
</dbReference>
<feature type="transmembrane region" description="Helical" evidence="6">
    <location>
        <begin position="332"/>
        <end position="353"/>
    </location>
</feature>
<dbReference type="InterPro" id="IPR002293">
    <property type="entry name" value="AA/rel_permease1"/>
</dbReference>
<dbReference type="Pfam" id="PF13520">
    <property type="entry name" value="AA_permease_2"/>
    <property type="match status" value="1"/>
</dbReference>
<evidence type="ECO:0000256" key="5">
    <source>
        <dbReference type="ARBA" id="ARBA00023136"/>
    </source>
</evidence>
<organism evidence="7 8">
    <name type="scientific">Occultella glacieicola</name>
    <dbReference type="NCBI Taxonomy" id="2518684"/>
    <lineage>
        <taxon>Bacteria</taxon>
        <taxon>Bacillati</taxon>
        <taxon>Actinomycetota</taxon>
        <taxon>Actinomycetes</taxon>
        <taxon>Micrococcales</taxon>
        <taxon>Ruaniaceae</taxon>
        <taxon>Occultella</taxon>
    </lineage>
</organism>
<feature type="transmembrane region" description="Helical" evidence="6">
    <location>
        <begin position="285"/>
        <end position="311"/>
    </location>
</feature>
<feature type="transmembrane region" description="Helical" evidence="6">
    <location>
        <begin position="198"/>
        <end position="216"/>
    </location>
</feature>
<evidence type="ECO:0000256" key="2">
    <source>
        <dbReference type="ARBA" id="ARBA00022475"/>
    </source>
</evidence>
<feature type="transmembrane region" description="Helical" evidence="6">
    <location>
        <begin position="94"/>
        <end position="116"/>
    </location>
</feature>
<dbReference type="Gene3D" id="1.20.1740.10">
    <property type="entry name" value="Amino acid/polyamine transporter I"/>
    <property type="match status" value="1"/>
</dbReference>
<accession>A0ABY2E3I6</accession>
<comment type="caution">
    <text evidence="7">The sequence shown here is derived from an EMBL/GenBank/DDBJ whole genome shotgun (WGS) entry which is preliminary data.</text>
</comment>
<gene>
    <name evidence="7" type="ORF">EXU48_14720</name>
</gene>
<feature type="transmembrane region" description="Helical" evidence="6">
    <location>
        <begin position="157"/>
        <end position="178"/>
    </location>
</feature>
<feature type="transmembrane region" description="Helical" evidence="6">
    <location>
        <begin position="237"/>
        <end position="259"/>
    </location>
</feature>
<dbReference type="EMBL" id="SMNA01000006">
    <property type="protein sequence ID" value="TDE92764.1"/>
    <property type="molecule type" value="Genomic_DNA"/>
</dbReference>
<dbReference type="RefSeq" id="WP_133108394.1">
    <property type="nucleotide sequence ID" value="NZ_SMNA01000006.1"/>
</dbReference>
<evidence type="ECO:0000256" key="3">
    <source>
        <dbReference type="ARBA" id="ARBA00022692"/>
    </source>
</evidence>
<feature type="transmembrane region" description="Helical" evidence="6">
    <location>
        <begin position="412"/>
        <end position="429"/>
    </location>
</feature>
<dbReference type="InterPro" id="IPR050367">
    <property type="entry name" value="APC_superfamily"/>
</dbReference>
<dbReference type="Proteomes" id="UP000504882">
    <property type="component" value="Unassembled WGS sequence"/>
</dbReference>
<feature type="transmembrane region" description="Helical" evidence="6">
    <location>
        <begin position="51"/>
        <end position="73"/>
    </location>
</feature>
<keyword evidence="4 6" id="KW-1133">Transmembrane helix</keyword>